<dbReference type="GeneID" id="107074048"/>
<dbReference type="RefSeq" id="XP_015190552.1">
    <property type="nucleotide sequence ID" value="XM_015335066.1"/>
</dbReference>
<dbReference type="Proteomes" id="UP000694924">
    <property type="component" value="Unplaced"/>
</dbReference>
<sequence length="289" mass="34334">MQSTQLNGISVSDVTGSRISSENSECSANVNDSKALRRQVEDLTETIANLKNTIYVKDIQLENMRKDGERSSAELKKQQRCNRNLKQQLDDERYFYQREKDYFCEEMQRYKNKFIGNGSKLQEQRWKDLEDARDSLNEENKQLREELAEKSEITYNLCIKFLRMKHAKDTLRHRFDQLHREHLRIMEEMMEKLDEAREELNVIVSEKFQEPLPINKAKFLQVIQRNTRLVYENATLRVQIQHLTQSLNKLKNYTEKPKGIKVDARIIAKLATQSRRRQDSDIIRKSFAT</sequence>
<keyword evidence="2" id="KW-1185">Reference proteome</keyword>
<feature type="coiled-coil region" evidence="1">
    <location>
        <begin position="119"/>
        <end position="153"/>
    </location>
</feature>
<protein>
    <submittedName>
        <fullName evidence="3">Myosin-4-like</fullName>
    </submittedName>
</protein>
<evidence type="ECO:0000313" key="2">
    <source>
        <dbReference type="Proteomes" id="UP000694924"/>
    </source>
</evidence>
<name>A0ABM1JDL4_POLDO</name>
<feature type="coiled-coil region" evidence="1">
    <location>
        <begin position="179"/>
        <end position="206"/>
    </location>
</feature>
<organism evidence="2 3">
    <name type="scientific">Polistes dominula</name>
    <name type="common">European paper wasp</name>
    <name type="synonym">Vespa dominula</name>
    <dbReference type="NCBI Taxonomy" id="743375"/>
    <lineage>
        <taxon>Eukaryota</taxon>
        <taxon>Metazoa</taxon>
        <taxon>Ecdysozoa</taxon>
        <taxon>Arthropoda</taxon>
        <taxon>Hexapoda</taxon>
        <taxon>Insecta</taxon>
        <taxon>Pterygota</taxon>
        <taxon>Neoptera</taxon>
        <taxon>Endopterygota</taxon>
        <taxon>Hymenoptera</taxon>
        <taxon>Apocrita</taxon>
        <taxon>Aculeata</taxon>
        <taxon>Vespoidea</taxon>
        <taxon>Vespidae</taxon>
        <taxon>Polistinae</taxon>
        <taxon>Polistini</taxon>
        <taxon>Polistes</taxon>
    </lineage>
</organism>
<keyword evidence="1" id="KW-0175">Coiled coil</keyword>
<reference evidence="3" key="1">
    <citation type="submission" date="2025-08" db="UniProtKB">
        <authorList>
            <consortium name="RefSeq"/>
        </authorList>
    </citation>
    <scope>IDENTIFICATION</scope>
    <source>
        <tissue evidence="3">Whole body</tissue>
    </source>
</reference>
<evidence type="ECO:0000256" key="1">
    <source>
        <dbReference type="SAM" id="Coils"/>
    </source>
</evidence>
<proteinExistence type="predicted"/>
<accession>A0ABM1JDL4</accession>
<gene>
    <name evidence="3" type="primary">LOC107074048</name>
</gene>
<evidence type="ECO:0000313" key="3">
    <source>
        <dbReference type="RefSeq" id="XP_015190552.1"/>
    </source>
</evidence>